<accession>A0A1R3FZK8</accession>
<dbReference type="Gramene" id="OMO51272">
    <property type="protein sequence ID" value="OMO51272"/>
    <property type="gene ID" value="CCACVL1_29892"/>
</dbReference>
<feature type="compositionally biased region" description="Polar residues" evidence="1">
    <location>
        <begin position="8"/>
        <end position="24"/>
    </location>
</feature>
<evidence type="ECO:0000256" key="1">
    <source>
        <dbReference type="SAM" id="MobiDB-lite"/>
    </source>
</evidence>
<feature type="region of interest" description="Disordered" evidence="1">
    <location>
        <begin position="1"/>
        <end position="24"/>
    </location>
</feature>
<feature type="non-terminal residue" evidence="2">
    <location>
        <position position="1"/>
    </location>
</feature>
<name>A0A1R3FZK8_COCAP</name>
<comment type="caution">
    <text evidence="2">The sequence shown here is derived from an EMBL/GenBank/DDBJ whole genome shotgun (WGS) entry which is preliminary data.</text>
</comment>
<keyword evidence="3" id="KW-1185">Reference proteome</keyword>
<dbReference type="AlphaFoldDB" id="A0A1R3FZK8"/>
<dbReference type="EMBL" id="AWWV01015878">
    <property type="protein sequence ID" value="OMO51272.1"/>
    <property type="molecule type" value="Genomic_DNA"/>
</dbReference>
<proteinExistence type="predicted"/>
<reference evidence="2 3" key="1">
    <citation type="submission" date="2013-09" db="EMBL/GenBank/DDBJ databases">
        <title>Corchorus capsularis genome sequencing.</title>
        <authorList>
            <person name="Alam M."/>
            <person name="Haque M.S."/>
            <person name="Islam M.S."/>
            <person name="Emdad E.M."/>
            <person name="Islam M.M."/>
            <person name="Ahmed B."/>
            <person name="Halim A."/>
            <person name="Hossen Q.M.M."/>
            <person name="Hossain M.Z."/>
            <person name="Ahmed R."/>
            <person name="Khan M.M."/>
            <person name="Islam R."/>
            <person name="Rashid M.M."/>
            <person name="Khan S.A."/>
            <person name="Rahman M.S."/>
            <person name="Alam M."/>
        </authorList>
    </citation>
    <scope>NUCLEOTIDE SEQUENCE [LARGE SCALE GENOMIC DNA]</scope>
    <source>
        <strain evidence="3">cv. CVL-1</strain>
        <tissue evidence="2">Whole seedling</tissue>
    </source>
</reference>
<protein>
    <submittedName>
        <fullName evidence="2">Uncharacterized protein</fullName>
    </submittedName>
</protein>
<organism evidence="2 3">
    <name type="scientific">Corchorus capsularis</name>
    <name type="common">Jute</name>
    <dbReference type="NCBI Taxonomy" id="210143"/>
    <lineage>
        <taxon>Eukaryota</taxon>
        <taxon>Viridiplantae</taxon>
        <taxon>Streptophyta</taxon>
        <taxon>Embryophyta</taxon>
        <taxon>Tracheophyta</taxon>
        <taxon>Spermatophyta</taxon>
        <taxon>Magnoliopsida</taxon>
        <taxon>eudicotyledons</taxon>
        <taxon>Gunneridae</taxon>
        <taxon>Pentapetalae</taxon>
        <taxon>rosids</taxon>
        <taxon>malvids</taxon>
        <taxon>Malvales</taxon>
        <taxon>Malvaceae</taxon>
        <taxon>Grewioideae</taxon>
        <taxon>Apeibeae</taxon>
        <taxon>Corchorus</taxon>
    </lineage>
</organism>
<sequence>IELDPGSLGQTVEPSGRSGFNNYG</sequence>
<gene>
    <name evidence="2" type="ORF">CCACVL1_29892</name>
</gene>
<evidence type="ECO:0000313" key="2">
    <source>
        <dbReference type="EMBL" id="OMO51272.1"/>
    </source>
</evidence>
<dbReference type="Proteomes" id="UP000188268">
    <property type="component" value="Unassembled WGS sequence"/>
</dbReference>
<evidence type="ECO:0000313" key="3">
    <source>
        <dbReference type="Proteomes" id="UP000188268"/>
    </source>
</evidence>